<dbReference type="Gene3D" id="3.40.50.1820">
    <property type="entry name" value="alpha/beta hydrolase"/>
    <property type="match status" value="1"/>
</dbReference>
<feature type="signal peptide" evidence="1">
    <location>
        <begin position="1"/>
        <end position="19"/>
    </location>
</feature>
<evidence type="ECO:0000256" key="1">
    <source>
        <dbReference type="SAM" id="SignalP"/>
    </source>
</evidence>
<dbReference type="EMBL" id="ML211647">
    <property type="protein sequence ID" value="TFK81149.1"/>
    <property type="molecule type" value="Genomic_DNA"/>
</dbReference>
<gene>
    <name evidence="2" type="ORF">K466DRAFT_656297</name>
</gene>
<dbReference type="Proteomes" id="UP000308197">
    <property type="component" value="Unassembled WGS sequence"/>
</dbReference>
<sequence length="548" mass="62436">MFSFLELFSYSVLAIRATASQHAQTPLRSPLHEVRYVECGSALWSGRIYDCGQIDVPLDWNNPGIGSITLNFTILPVRRRIQRKGSIFYHSGHEYLGRPFDPETTLNLMIDKQLDTILLGYDVVTWTPRESAIADRARCFEIGDWRYWSQNPFGTHENATIAFYNTTFRDVLHREPPWNEHMSWSHTQGPEDVKDMLRVQEKLIAHCLNASPDRDLFKYVGTAASARDMAALADALDGPGSSLNLWTRHHGSVLASHLLQMFPERIGKVVMDDPVDPISYQESEAYKRWAADIATVNSTVHHIQLHEMRNGSTGYMQFYGHPIADQVRMDSIIQFLHGELVEWHTRAEADHHLTTQEKEWGSWRRELDSVWLSDPRQSHARGPNSGRSTAYRGRLTRSLLDGMPLVCGDALYDHDPDITMRAEVEAFLVDSMHAAPLIVSSAFPPLRYLCHLWPIRAAERMPLGDTYRSSNEDTQVLILLRDQDYWNYFAVSEELARERWPAASVVGGLHYGDVAWNHDQCSADIVKALFKNGSLPNGSRPCQYDTEA</sequence>
<dbReference type="SUPFAM" id="SSF53474">
    <property type="entry name" value="alpha/beta-Hydrolases"/>
    <property type="match status" value="1"/>
</dbReference>
<dbReference type="AlphaFoldDB" id="A0A5C3NWK3"/>
<organism evidence="2 3">
    <name type="scientific">Polyporus arcularius HHB13444</name>
    <dbReference type="NCBI Taxonomy" id="1314778"/>
    <lineage>
        <taxon>Eukaryota</taxon>
        <taxon>Fungi</taxon>
        <taxon>Dikarya</taxon>
        <taxon>Basidiomycota</taxon>
        <taxon>Agaricomycotina</taxon>
        <taxon>Agaricomycetes</taxon>
        <taxon>Polyporales</taxon>
        <taxon>Polyporaceae</taxon>
        <taxon>Polyporus</taxon>
    </lineage>
</organism>
<evidence type="ECO:0000313" key="2">
    <source>
        <dbReference type="EMBL" id="TFK81149.1"/>
    </source>
</evidence>
<dbReference type="InParanoid" id="A0A5C3NWK3"/>
<dbReference type="InterPro" id="IPR029058">
    <property type="entry name" value="AB_hydrolase_fold"/>
</dbReference>
<evidence type="ECO:0000313" key="3">
    <source>
        <dbReference type="Proteomes" id="UP000308197"/>
    </source>
</evidence>
<dbReference type="STRING" id="1314778.A0A5C3NWK3"/>
<proteinExistence type="predicted"/>
<protein>
    <submittedName>
        <fullName evidence="2">Uncharacterized protein</fullName>
    </submittedName>
</protein>
<keyword evidence="3" id="KW-1185">Reference proteome</keyword>
<name>A0A5C3NWK3_9APHY</name>
<keyword evidence="1" id="KW-0732">Signal</keyword>
<accession>A0A5C3NWK3</accession>
<reference evidence="2 3" key="1">
    <citation type="journal article" date="2019" name="Nat. Ecol. Evol.">
        <title>Megaphylogeny resolves global patterns of mushroom evolution.</title>
        <authorList>
            <person name="Varga T."/>
            <person name="Krizsan K."/>
            <person name="Foldi C."/>
            <person name="Dima B."/>
            <person name="Sanchez-Garcia M."/>
            <person name="Sanchez-Ramirez S."/>
            <person name="Szollosi G.J."/>
            <person name="Szarkandi J.G."/>
            <person name="Papp V."/>
            <person name="Albert L."/>
            <person name="Andreopoulos W."/>
            <person name="Angelini C."/>
            <person name="Antonin V."/>
            <person name="Barry K.W."/>
            <person name="Bougher N.L."/>
            <person name="Buchanan P."/>
            <person name="Buyck B."/>
            <person name="Bense V."/>
            <person name="Catcheside P."/>
            <person name="Chovatia M."/>
            <person name="Cooper J."/>
            <person name="Damon W."/>
            <person name="Desjardin D."/>
            <person name="Finy P."/>
            <person name="Geml J."/>
            <person name="Haridas S."/>
            <person name="Hughes K."/>
            <person name="Justo A."/>
            <person name="Karasinski D."/>
            <person name="Kautmanova I."/>
            <person name="Kiss B."/>
            <person name="Kocsube S."/>
            <person name="Kotiranta H."/>
            <person name="LaButti K.M."/>
            <person name="Lechner B.E."/>
            <person name="Liimatainen K."/>
            <person name="Lipzen A."/>
            <person name="Lukacs Z."/>
            <person name="Mihaltcheva S."/>
            <person name="Morgado L.N."/>
            <person name="Niskanen T."/>
            <person name="Noordeloos M.E."/>
            <person name="Ohm R.A."/>
            <person name="Ortiz-Santana B."/>
            <person name="Ovrebo C."/>
            <person name="Racz N."/>
            <person name="Riley R."/>
            <person name="Savchenko A."/>
            <person name="Shiryaev A."/>
            <person name="Soop K."/>
            <person name="Spirin V."/>
            <person name="Szebenyi C."/>
            <person name="Tomsovsky M."/>
            <person name="Tulloss R.E."/>
            <person name="Uehling J."/>
            <person name="Grigoriev I.V."/>
            <person name="Vagvolgyi C."/>
            <person name="Papp T."/>
            <person name="Martin F.M."/>
            <person name="Miettinen O."/>
            <person name="Hibbett D.S."/>
            <person name="Nagy L.G."/>
        </authorList>
    </citation>
    <scope>NUCLEOTIDE SEQUENCE [LARGE SCALE GENOMIC DNA]</scope>
    <source>
        <strain evidence="2 3">HHB13444</strain>
    </source>
</reference>
<feature type="chain" id="PRO_5022827833" evidence="1">
    <location>
        <begin position="20"/>
        <end position="548"/>
    </location>
</feature>